<dbReference type="SUPFAM" id="SSF56672">
    <property type="entry name" value="DNA/RNA polymerases"/>
    <property type="match status" value="1"/>
</dbReference>
<evidence type="ECO:0000313" key="3">
    <source>
        <dbReference type="EMBL" id="SPC99559.1"/>
    </source>
</evidence>
<feature type="region of interest" description="Disordered" evidence="1">
    <location>
        <begin position="354"/>
        <end position="375"/>
    </location>
</feature>
<sequence length="1119" mass="123924">MPQPPLMRNSPLSTFPQWRAQFEALLIDYDLIDFVTGVKKCPAIDTTDPAASKSANSHWVRQDKLILHAILASTSTNITPLLAAYKISHEAWTTLTCLYAGKSRTRAMQLKEDLTLSIRGNRTVTEFLRAIKVIADELAIIDHPVSDDDLTLYILNGLGPEFREIAAPIRARETSLKFEEIHDLLVGHESYLRRLENQSAATFVPTANYSHRQGASSQGKNKKWLVDSAASHNMTTELSNLSINSEYDGTDEVVIGDGSGLPVSHIGSLSLASSNRVFHLRDTLIRITGATLLKGECEDGVYPFPEHPPPNFKHAVAYVHERAQDSSVPISLPQVLLAPLGHIESPEVGAVISPSPANGSSLAPPPIQSLKHPLPPSLEPTSVTEALTDSRWHDAMSSELTALMRHNTCNYYHLRLIVILLAVSGCFGLRGMLMALILAKGSETMLSFSLWIFHSRHVIFHEGQFPFQKSNPHSPVPISNLPGAQDSSVPISLPQVLLAPLGHIESPEVGAVISPSPANGSSLAPPPIQVSTLYSPSLISSQNSPLEMPEPAVPQNNAVRPHRMTTRSMNNIYKPKKSFVVTKHPLPPSLEPTSVTEALTDSRWHDAMSSELTALMRHNTWQLLPPPADCNIVGCKWVFRIKRHADGSIDRFKARLVVKGFNQRPGLDYKETFSPVVKPVTIRTVLTLAVMYGWSLRQLDVNNAFLHGHLTEKVYMKQPPGFRSPEQPNHVCCLTKAICGLKQAPRAWFSTLKQALLEFGFINAKSDSSLFVFHDGSILAYCLVYVDDLILTGNNSTFVASIIDQLGQKFSLKDLGPLHFFLGVEVIPTKEGLFLTQHKYIRDMLSKTSMDGAKDVTTPLSTSVSLKLADGSSSVDSTEYRRVIGALQYLSLTHPDISFAVNKLSQFMHSPTQTHWTATKRLLRYLKNTIFHGINIRKTSSPALTCFSDADWASSLDDRKSTSAYLIFLGHTPISWSSKKQRAIARSSTEAEYRALATAAAESMWLLSLFQEMKFTLTQPPTLLCDNLGATHLSFNPVQHSRMKHIQIDIHFVRDLVAKKILNVRHVHTADQLADLLTKPLSRQRTDYLRNKIGLSNGSPFLRGRIKETEEVKHVPTQA</sequence>
<name>A0A2N9GJF1_FAGSY</name>
<organism evidence="3">
    <name type="scientific">Fagus sylvatica</name>
    <name type="common">Beechnut</name>
    <dbReference type="NCBI Taxonomy" id="28930"/>
    <lineage>
        <taxon>Eukaryota</taxon>
        <taxon>Viridiplantae</taxon>
        <taxon>Streptophyta</taxon>
        <taxon>Embryophyta</taxon>
        <taxon>Tracheophyta</taxon>
        <taxon>Spermatophyta</taxon>
        <taxon>Magnoliopsida</taxon>
        <taxon>eudicotyledons</taxon>
        <taxon>Gunneridae</taxon>
        <taxon>Pentapetalae</taxon>
        <taxon>rosids</taxon>
        <taxon>fabids</taxon>
        <taxon>Fagales</taxon>
        <taxon>Fagaceae</taxon>
        <taxon>Fagus</taxon>
    </lineage>
</organism>
<evidence type="ECO:0000256" key="1">
    <source>
        <dbReference type="SAM" id="MobiDB-lite"/>
    </source>
</evidence>
<dbReference type="EMBL" id="OIVN01001990">
    <property type="protein sequence ID" value="SPC99559.1"/>
    <property type="molecule type" value="Genomic_DNA"/>
</dbReference>
<dbReference type="Pfam" id="PF07727">
    <property type="entry name" value="RVT_2"/>
    <property type="match status" value="1"/>
</dbReference>
<proteinExistence type="predicted"/>
<dbReference type="CDD" id="cd09272">
    <property type="entry name" value="RNase_HI_RT_Ty1"/>
    <property type="match status" value="1"/>
</dbReference>
<protein>
    <recommendedName>
        <fullName evidence="2">Reverse transcriptase Ty1/copia-type domain-containing protein</fullName>
    </recommendedName>
</protein>
<accession>A0A2N9GJF1</accession>
<evidence type="ECO:0000259" key="2">
    <source>
        <dbReference type="Pfam" id="PF07727"/>
    </source>
</evidence>
<reference evidence="3" key="1">
    <citation type="submission" date="2018-02" db="EMBL/GenBank/DDBJ databases">
        <authorList>
            <person name="Cohen D.B."/>
            <person name="Kent A.D."/>
        </authorList>
    </citation>
    <scope>NUCLEOTIDE SEQUENCE</scope>
</reference>
<dbReference type="Pfam" id="PF14223">
    <property type="entry name" value="Retrotran_gag_2"/>
    <property type="match status" value="1"/>
</dbReference>
<dbReference type="PANTHER" id="PTHR11439:SF483">
    <property type="entry name" value="PEPTIDE SYNTHASE GLIP-LIKE, PUTATIVE (AFU_ORTHOLOGUE AFUA_3G12920)-RELATED"/>
    <property type="match status" value="1"/>
</dbReference>
<gene>
    <name evidence="3" type="ORF">FSB_LOCUS27441</name>
</gene>
<feature type="domain" description="Reverse transcriptase Ty1/copia-type" evidence="2">
    <location>
        <begin position="619"/>
        <end position="860"/>
    </location>
</feature>
<dbReference type="AlphaFoldDB" id="A0A2N9GJF1"/>
<feature type="compositionally biased region" description="Pro residues" evidence="1">
    <location>
        <begin position="363"/>
        <end position="375"/>
    </location>
</feature>
<dbReference type="PANTHER" id="PTHR11439">
    <property type="entry name" value="GAG-POL-RELATED RETROTRANSPOSON"/>
    <property type="match status" value="1"/>
</dbReference>
<dbReference type="InterPro" id="IPR043502">
    <property type="entry name" value="DNA/RNA_pol_sf"/>
</dbReference>
<dbReference type="InterPro" id="IPR013103">
    <property type="entry name" value="RVT_2"/>
</dbReference>